<dbReference type="RefSeq" id="WP_063968401.1">
    <property type="nucleotide sequence ID" value="NZ_JAMXLT020000011.1"/>
</dbReference>
<proteinExistence type="inferred from homology"/>
<accession>A0ABU4JGM6</accession>
<comment type="caution">
    <text evidence="3">The sequence shown here is derived from an EMBL/GenBank/DDBJ whole genome shotgun (WGS) entry which is preliminary data.</text>
</comment>
<dbReference type="PANTHER" id="PTHR31126:SF1">
    <property type="entry name" value="TYROSINE SPECIFIC PROTEIN PHOSPHATASES DOMAIN-CONTAINING PROTEIN"/>
    <property type="match status" value="1"/>
</dbReference>
<dbReference type="CDD" id="cd14529">
    <property type="entry name" value="TpbA-like"/>
    <property type="match status" value="1"/>
</dbReference>
<sequence length="198" mass="22777">MNFKSKALKRTLIVVATVLVLIAGFAFYQKKVRYNLVTISENKVYNSGVIAPEKLPEVLGENHIKTVIDLRDGLERTELNPETKKQVSAEENAIDKIAGVHYFNLPTDQIPQDSTVKKFLKIMDDPKNYPVLIHCHHGVGRSRLFSSIYRIEYENFSNEAARAKARYLWELSGNFSKNSDKGMYLTNYRKRDLSKTYK</sequence>
<comment type="similarity">
    <text evidence="1">Belongs to the protein-tyrosine phosphatase family.</text>
</comment>
<dbReference type="Pfam" id="PF22741">
    <property type="entry name" value="PTP-NADK"/>
    <property type="match status" value="1"/>
</dbReference>
<dbReference type="InterPro" id="IPR029021">
    <property type="entry name" value="Prot-tyrosine_phosphatase-like"/>
</dbReference>
<feature type="domain" description="Tyrosine specific protein phosphatases" evidence="2">
    <location>
        <begin position="117"/>
        <end position="152"/>
    </location>
</feature>
<dbReference type="PANTHER" id="PTHR31126">
    <property type="entry name" value="TYROSINE-PROTEIN PHOSPHATASE"/>
    <property type="match status" value="1"/>
</dbReference>
<dbReference type="InterPro" id="IPR000387">
    <property type="entry name" value="Tyr_Pase_dom"/>
</dbReference>
<gene>
    <name evidence="3" type="ORF">NG800_007980</name>
</gene>
<keyword evidence="4" id="KW-1185">Reference proteome</keyword>
<organism evidence="3 4">
    <name type="scientific">Epilithonimonas ginsengisoli</name>
    <dbReference type="NCBI Taxonomy" id="1245592"/>
    <lineage>
        <taxon>Bacteria</taxon>
        <taxon>Pseudomonadati</taxon>
        <taxon>Bacteroidota</taxon>
        <taxon>Flavobacteriia</taxon>
        <taxon>Flavobacteriales</taxon>
        <taxon>Weeksellaceae</taxon>
        <taxon>Chryseobacterium group</taxon>
        <taxon>Epilithonimonas</taxon>
    </lineage>
</organism>
<dbReference type="PROSITE" id="PS50056">
    <property type="entry name" value="TYR_PHOSPHATASE_2"/>
    <property type="match status" value="1"/>
</dbReference>
<evidence type="ECO:0000256" key="1">
    <source>
        <dbReference type="ARBA" id="ARBA00009580"/>
    </source>
</evidence>
<dbReference type="SUPFAM" id="SSF52799">
    <property type="entry name" value="(Phosphotyrosine protein) phosphatases II"/>
    <property type="match status" value="1"/>
</dbReference>
<evidence type="ECO:0000313" key="3">
    <source>
        <dbReference type="EMBL" id="MDW8548845.1"/>
    </source>
</evidence>
<reference evidence="3 4" key="1">
    <citation type="submission" date="2023-11" db="EMBL/GenBank/DDBJ databases">
        <title>First isolation, identification, and characterization of non-pathogenic Epilithonimonas ginsengisoli isolated from diseased farmed rainbow trout (Oncorhynchus mykiss) in Chile.</title>
        <authorList>
            <person name="Miranda C.D."/>
            <person name="Irgang R."/>
            <person name="Concha C."/>
            <person name="Rojas R."/>
            <person name="Avendano R."/>
        </authorList>
    </citation>
    <scope>NUCLEOTIDE SEQUENCE [LARGE SCALE GENOMIC DNA]</scope>
    <source>
        <strain evidence="3 4">FP99</strain>
    </source>
</reference>
<dbReference type="Proteomes" id="UP001204439">
    <property type="component" value="Unassembled WGS sequence"/>
</dbReference>
<evidence type="ECO:0000313" key="4">
    <source>
        <dbReference type="Proteomes" id="UP001204439"/>
    </source>
</evidence>
<dbReference type="EMBL" id="JAMXLT020000011">
    <property type="protein sequence ID" value="MDW8548845.1"/>
    <property type="molecule type" value="Genomic_DNA"/>
</dbReference>
<dbReference type="InterPro" id="IPR055214">
    <property type="entry name" value="PTP-NADK"/>
</dbReference>
<protein>
    <submittedName>
        <fullName evidence="3">Dual specificity protein phosphatase family protein</fullName>
    </submittedName>
</protein>
<name>A0ABU4JGM6_9FLAO</name>
<evidence type="ECO:0000259" key="2">
    <source>
        <dbReference type="PROSITE" id="PS50056"/>
    </source>
</evidence>
<dbReference type="Gene3D" id="3.90.190.10">
    <property type="entry name" value="Protein tyrosine phosphatase superfamily"/>
    <property type="match status" value="1"/>
</dbReference>